<evidence type="ECO:0000313" key="1">
    <source>
        <dbReference type="EMBL" id="HIU13972.1"/>
    </source>
</evidence>
<evidence type="ECO:0008006" key="3">
    <source>
        <dbReference type="Google" id="ProtNLM"/>
    </source>
</evidence>
<proteinExistence type="predicted"/>
<comment type="caution">
    <text evidence="1">The sequence shown here is derived from an EMBL/GenBank/DDBJ whole genome shotgun (WGS) entry which is preliminary data.</text>
</comment>
<reference evidence="1" key="1">
    <citation type="submission" date="2020-10" db="EMBL/GenBank/DDBJ databases">
        <authorList>
            <person name="Gilroy R."/>
        </authorList>
    </citation>
    <scope>NUCLEOTIDE SEQUENCE</scope>
    <source>
        <strain evidence="1">CHK195-11698</strain>
    </source>
</reference>
<sequence>MNSKDLKRLGVVVGTGVLLGAYIGMRRYSTHFHELVRCRERRVITDHGLKIYAVEYYFEKPLNVYVREEDVVLIRGEHMEIPHKITYGLKTIRVFFQPFDAREPYEIQSLYRWMNLKPHSERKFAIDELEVFDAHYHFADESTMDMGYRLFEPRVRSQERLPLVVYLHDYQGIGDDNISQLTSDRSIFAFASTYAQKERPCFILACQLPKNKTQWLDPKIMNTVVDIMIRCFEVYPKIDAGRIYVVGKGIGADGALAMMDAFPNAFSAGLLDGGQLEPDFKVMTPVYIANHDALEDKLKAKGTPVSSDHDHTNPLKHPAILDWLFTNHK</sequence>
<name>A0A9D1HQB1_9FIRM</name>
<accession>A0A9D1HQB1</accession>
<organism evidence="1 2">
    <name type="scientific">Candidatus Fimiplasma intestinipullorum</name>
    <dbReference type="NCBI Taxonomy" id="2840825"/>
    <lineage>
        <taxon>Bacteria</taxon>
        <taxon>Bacillati</taxon>
        <taxon>Bacillota</taxon>
        <taxon>Clostridia</taxon>
        <taxon>Eubacteriales</taxon>
        <taxon>Candidatus Fimiplasma</taxon>
    </lineage>
</organism>
<dbReference type="SUPFAM" id="SSF53474">
    <property type="entry name" value="alpha/beta-Hydrolases"/>
    <property type="match status" value="1"/>
</dbReference>
<dbReference type="Proteomes" id="UP000824175">
    <property type="component" value="Unassembled WGS sequence"/>
</dbReference>
<reference evidence="1" key="2">
    <citation type="journal article" date="2021" name="PeerJ">
        <title>Extensive microbial diversity within the chicken gut microbiome revealed by metagenomics and culture.</title>
        <authorList>
            <person name="Gilroy R."/>
            <person name="Ravi A."/>
            <person name="Getino M."/>
            <person name="Pursley I."/>
            <person name="Horton D.L."/>
            <person name="Alikhan N.F."/>
            <person name="Baker D."/>
            <person name="Gharbi K."/>
            <person name="Hall N."/>
            <person name="Watson M."/>
            <person name="Adriaenssens E.M."/>
            <person name="Foster-Nyarko E."/>
            <person name="Jarju S."/>
            <person name="Secka A."/>
            <person name="Antonio M."/>
            <person name="Oren A."/>
            <person name="Chaudhuri R.R."/>
            <person name="La Ragione R."/>
            <person name="Hildebrand F."/>
            <person name="Pallen M.J."/>
        </authorList>
    </citation>
    <scope>NUCLEOTIDE SEQUENCE</scope>
    <source>
        <strain evidence="1">CHK195-11698</strain>
    </source>
</reference>
<gene>
    <name evidence="1" type="ORF">IAD15_07885</name>
</gene>
<dbReference type="AlphaFoldDB" id="A0A9D1HQB1"/>
<evidence type="ECO:0000313" key="2">
    <source>
        <dbReference type="Proteomes" id="UP000824175"/>
    </source>
</evidence>
<dbReference type="InterPro" id="IPR029058">
    <property type="entry name" value="AB_hydrolase_fold"/>
</dbReference>
<dbReference type="Gene3D" id="3.40.50.1820">
    <property type="entry name" value="alpha/beta hydrolase"/>
    <property type="match status" value="1"/>
</dbReference>
<dbReference type="EMBL" id="DVMJ01000065">
    <property type="protein sequence ID" value="HIU13972.1"/>
    <property type="molecule type" value="Genomic_DNA"/>
</dbReference>
<protein>
    <recommendedName>
        <fullName evidence="3">Esterase</fullName>
    </recommendedName>
</protein>